<comment type="cofactor">
    <cofactor evidence="1">
        <name>[4Fe-4S] cluster</name>
        <dbReference type="ChEBI" id="CHEBI:49883"/>
    </cofactor>
</comment>
<evidence type="ECO:0000256" key="3">
    <source>
        <dbReference type="ARBA" id="ARBA00022723"/>
    </source>
</evidence>
<dbReference type="AlphaFoldDB" id="A0A9D9IL00"/>
<dbReference type="GO" id="GO:0003824">
    <property type="term" value="F:catalytic activity"/>
    <property type="evidence" value="ECO:0007669"/>
    <property type="project" value="InterPro"/>
</dbReference>
<name>A0A9D9IL00_9BACT</name>
<proteinExistence type="predicted"/>
<feature type="domain" description="Radical SAM core" evidence="6">
    <location>
        <begin position="120"/>
        <end position="344"/>
    </location>
</feature>
<evidence type="ECO:0000256" key="1">
    <source>
        <dbReference type="ARBA" id="ARBA00001966"/>
    </source>
</evidence>
<protein>
    <submittedName>
        <fullName evidence="7">Radical SAM protein</fullName>
    </submittedName>
</protein>
<dbReference type="InterPro" id="IPR007197">
    <property type="entry name" value="rSAM"/>
</dbReference>
<dbReference type="Gene3D" id="3.20.20.70">
    <property type="entry name" value="Aldolase class I"/>
    <property type="match status" value="1"/>
</dbReference>
<evidence type="ECO:0000256" key="4">
    <source>
        <dbReference type="ARBA" id="ARBA00023004"/>
    </source>
</evidence>
<dbReference type="InterPro" id="IPR013785">
    <property type="entry name" value="Aldolase_TIM"/>
</dbReference>
<accession>A0A9D9IL00</accession>
<keyword evidence="3" id="KW-0479">Metal-binding</keyword>
<dbReference type="SFLD" id="SFLDG01386">
    <property type="entry name" value="main_SPASM_domain-containing"/>
    <property type="match status" value="1"/>
</dbReference>
<dbReference type="InterPro" id="IPR058240">
    <property type="entry name" value="rSAM_sf"/>
</dbReference>
<comment type="caution">
    <text evidence="7">The sequence shown here is derived from an EMBL/GenBank/DDBJ whole genome shotgun (WGS) entry which is preliminary data.</text>
</comment>
<dbReference type="InterPro" id="IPR050377">
    <property type="entry name" value="Radical_SAM_PqqE_MftC-like"/>
</dbReference>
<evidence type="ECO:0000256" key="5">
    <source>
        <dbReference type="ARBA" id="ARBA00023014"/>
    </source>
</evidence>
<keyword evidence="4" id="KW-0408">Iron</keyword>
<evidence type="ECO:0000259" key="6">
    <source>
        <dbReference type="PROSITE" id="PS51918"/>
    </source>
</evidence>
<reference evidence="7" key="1">
    <citation type="submission" date="2020-10" db="EMBL/GenBank/DDBJ databases">
        <authorList>
            <person name="Gilroy R."/>
        </authorList>
    </citation>
    <scope>NUCLEOTIDE SEQUENCE</scope>
    <source>
        <strain evidence="7">B1-13419</strain>
    </source>
</reference>
<keyword evidence="5" id="KW-0411">Iron-sulfur</keyword>
<dbReference type="PANTHER" id="PTHR11228:SF7">
    <property type="entry name" value="PQQA PEPTIDE CYCLASE"/>
    <property type="match status" value="1"/>
</dbReference>
<dbReference type="SUPFAM" id="SSF102114">
    <property type="entry name" value="Radical SAM enzymes"/>
    <property type="match status" value="1"/>
</dbReference>
<dbReference type="PROSITE" id="PS51918">
    <property type="entry name" value="RADICAL_SAM"/>
    <property type="match status" value="1"/>
</dbReference>
<dbReference type="Pfam" id="PF13186">
    <property type="entry name" value="SPASM"/>
    <property type="match status" value="1"/>
</dbReference>
<evidence type="ECO:0000313" key="8">
    <source>
        <dbReference type="Proteomes" id="UP000823757"/>
    </source>
</evidence>
<evidence type="ECO:0000256" key="2">
    <source>
        <dbReference type="ARBA" id="ARBA00022691"/>
    </source>
</evidence>
<dbReference type="GO" id="GO:0051536">
    <property type="term" value="F:iron-sulfur cluster binding"/>
    <property type="evidence" value="ECO:0007669"/>
    <property type="project" value="UniProtKB-KW"/>
</dbReference>
<dbReference type="SFLD" id="SFLDS00029">
    <property type="entry name" value="Radical_SAM"/>
    <property type="match status" value="1"/>
</dbReference>
<reference evidence="7" key="2">
    <citation type="journal article" date="2021" name="PeerJ">
        <title>Extensive microbial diversity within the chicken gut microbiome revealed by metagenomics and culture.</title>
        <authorList>
            <person name="Gilroy R."/>
            <person name="Ravi A."/>
            <person name="Getino M."/>
            <person name="Pursley I."/>
            <person name="Horton D.L."/>
            <person name="Alikhan N.F."/>
            <person name="Baker D."/>
            <person name="Gharbi K."/>
            <person name="Hall N."/>
            <person name="Watson M."/>
            <person name="Adriaenssens E.M."/>
            <person name="Foster-Nyarko E."/>
            <person name="Jarju S."/>
            <person name="Secka A."/>
            <person name="Antonio M."/>
            <person name="Oren A."/>
            <person name="Chaudhuri R.R."/>
            <person name="La Ragione R."/>
            <person name="Hildebrand F."/>
            <person name="Pallen M.J."/>
        </authorList>
    </citation>
    <scope>NUCLEOTIDE SEQUENCE</scope>
    <source>
        <strain evidence="7">B1-13419</strain>
    </source>
</reference>
<keyword evidence="2" id="KW-0949">S-adenosyl-L-methionine</keyword>
<dbReference type="CDD" id="cd01335">
    <property type="entry name" value="Radical_SAM"/>
    <property type="match status" value="1"/>
</dbReference>
<dbReference type="InterPro" id="IPR023885">
    <property type="entry name" value="4Fe4S-binding_SPASM_dom"/>
</dbReference>
<dbReference type="CDD" id="cd21109">
    <property type="entry name" value="SPASM"/>
    <property type="match status" value="1"/>
</dbReference>
<dbReference type="GO" id="GO:0046872">
    <property type="term" value="F:metal ion binding"/>
    <property type="evidence" value="ECO:0007669"/>
    <property type="project" value="UniProtKB-KW"/>
</dbReference>
<sequence length="464" mass="53736">MIDFRFRLNRHTFVRMYPEYIYFENQVSHIQVMLPASEFAWLSVVLDGASYGFEQIYGGTPDKQEAEKTLRQLHEAWVIDIETEDGPVLSDRNFSYRHKHEVERRFADFPLVGIASPTDRPYLQNLQIELTDACNERCIHCYLPNSKKDRCKALSKEQVFDILHQYREMGGLKIIFSGGEILLHPHLFNILEECRKLDLMILLQSNLLTLTEDNVQKIKDLDVFNIQVSLYSTDAHIHDTITRRKGSFAKTKRSLELLVQNDIPALISCPVMDTNFSTVRSLSRYAKDLGVDIYFDYMMMAQCDGCRDNLDTRLDVAQVKEMVKFDLESKPLFIEAISSSSSLEEALSKKYARRRSMCKILSSSLCIDSDGTFYPCPGWNGMILGNIRNSTISEVWHSETADKLRAICVADFTKCKGCDKQNFCNMCVVYNYNELGDMYRICPRFCEMAEMFRECVTEKYNELH</sequence>
<dbReference type="PANTHER" id="PTHR11228">
    <property type="entry name" value="RADICAL SAM DOMAIN PROTEIN"/>
    <property type="match status" value="1"/>
</dbReference>
<dbReference type="EMBL" id="JADIMD010000083">
    <property type="protein sequence ID" value="MBO8474734.1"/>
    <property type="molecule type" value="Genomic_DNA"/>
</dbReference>
<organism evidence="7 8">
    <name type="scientific">Candidatus Cryptobacteroides faecigallinarum</name>
    <dbReference type="NCBI Taxonomy" id="2840763"/>
    <lineage>
        <taxon>Bacteria</taxon>
        <taxon>Pseudomonadati</taxon>
        <taxon>Bacteroidota</taxon>
        <taxon>Bacteroidia</taxon>
        <taxon>Bacteroidales</taxon>
        <taxon>Candidatus Cryptobacteroides</taxon>
    </lineage>
</organism>
<dbReference type="SFLD" id="SFLDG01067">
    <property type="entry name" value="SPASM/twitch_domain_containing"/>
    <property type="match status" value="1"/>
</dbReference>
<gene>
    <name evidence="7" type="ORF">IAB91_05530</name>
</gene>
<evidence type="ECO:0000313" key="7">
    <source>
        <dbReference type="EMBL" id="MBO8474734.1"/>
    </source>
</evidence>
<dbReference type="Pfam" id="PF04055">
    <property type="entry name" value="Radical_SAM"/>
    <property type="match status" value="1"/>
</dbReference>
<dbReference type="Proteomes" id="UP000823757">
    <property type="component" value="Unassembled WGS sequence"/>
</dbReference>